<dbReference type="PROSITE" id="PS00107">
    <property type="entry name" value="PROTEIN_KINASE_ATP"/>
    <property type="match status" value="1"/>
</dbReference>
<proteinExistence type="inferred from homology"/>
<dbReference type="Gene3D" id="3.30.200.20">
    <property type="entry name" value="Phosphorylase Kinase, domain 1"/>
    <property type="match status" value="1"/>
</dbReference>
<keyword evidence="4" id="KW-0808">Transferase</keyword>
<evidence type="ECO:0000259" key="11">
    <source>
        <dbReference type="PROSITE" id="PS50011"/>
    </source>
</evidence>
<feature type="domain" description="Protein kinase" evidence="11">
    <location>
        <begin position="143"/>
        <end position="529"/>
    </location>
</feature>
<sequence>MRGGHSSFETGSSVTKRPREESALGGGDTQRSRHRCLTPPAEGEAPGEAAARRLQKEDPLFDVNYVTKQLVAYHSVVERARSWLLHHERMNSGEIDQTQCDELGMTEAVCTPSPRLMPQEREYIAATLRARLPPSTEAFNERYRRLLKIGEGTYGDVFIVYDTLTQQHLAMKRLRNLFHDPNHSQLVAGVHVTIVQELKMLQMLNHKNILKLVDFHFMEMGVCVLLLPLVTHDVGGVVRWWRKCYQEFANLHLNRSIGGGTSSIGESSKRRLEAIATASREGRMPLSQVKCILHQLLTAVAYLHEKAVWHRDLKMSNLMIHHDGTLVVVDFGWSRFEPYNLVVARKKHEQEARERQKHQQQLKHHEQQQQAPAVTAPELASANKPTATPPPASSPPAPLDEFPSQAPTLGAIPTPLRSEYASVVSSVRPSPLPSTTQHAGVPPRAVGVSHPAPRPSSRREGPALTGPVGTVNYRAPEVLIGSPSNRYYDGYAVDLWAVGCIAYELIVGELLLPGRGLTDMDALHRLLSY</sequence>
<dbReference type="InterPro" id="IPR008271">
    <property type="entry name" value="Ser/Thr_kinase_AS"/>
</dbReference>
<evidence type="ECO:0000256" key="7">
    <source>
        <dbReference type="ARBA" id="ARBA00022840"/>
    </source>
</evidence>
<evidence type="ECO:0000313" key="13">
    <source>
        <dbReference type="Proteomes" id="UP000051952"/>
    </source>
</evidence>
<keyword evidence="13" id="KW-1185">Reference proteome</keyword>
<feature type="region of interest" description="Disordered" evidence="10">
    <location>
        <begin position="1"/>
        <end position="50"/>
    </location>
</feature>
<evidence type="ECO:0000256" key="9">
    <source>
        <dbReference type="PROSITE-ProRule" id="PRU10141"/>
    </source>
</evidence>
<dbReference type="GO" id="GO:0005524">
    <property type="term" value="F:ATP binding"/>
    <property type="evidence" value="ECO:0007669"/>
    <property type="project" value="UniProtKB-UniRule"/>
</dbReference>
<reference evidence="13" key="1">
    <citation type="submission" date="2015-09" db="EMBL/GenBank/DDBJ databases">
        <authorList>
            <consortium name="Pathogen Informatics"/>
        </authorList>
    </citation>
    <scope>NUCLEOTIDE SEQUENCE [LARGE SCALE GENOMIC DNA]</scope>
    <source>
        <strain evidence="13">Lake Konstanz</strain>
    </source>
</reference>
<feature type="binding site" evidence="9">
    <location>
        <position position="172"/>
    </location>
    <ligand>
        <name>ATP</name>
        <dbReference type="ChEBI" id="CHEBI:30616"/>
    </ligand>
</feature>
<keyword evidence="7 9" id="KW-0067">ATP-binding</keyword>
<evidence type="ECO:0000256" key="4">
    <source>
        <dbReference type="ARBA" id="ARBA00022679"/>
    </source>
</evidence>
<evidence type="ECO:0000256" key="1">
    <source>
        <dbReference type="ARBA" id="ARBA00004123"/>
    </source>
</evidence>
<feature type="compositionally biased region" description="Pro residues" evidence="10">
    <location>
        <begin position="387"/>
        <end position="398"/>
    </location>
</feature>
<organism evidence="12 13">
    <name type="scientific">Bodo saltans</name>
    <name type="common">Flagellated protozoan</name>
    <dbReference type="NCBI Taxonomy" id="75058"/>
    <lineage>
        <taxon>Eukaryota</taxon>
        <taxon>Discoba</taxon>
        <taxon>Euglenozoa</taxon>
        <taxon>Kinetoplastea</taxon>
        <taxon>Metakinetoplastina</taxon>
        <taxon>Eubodonida</taxon>
        <taxon>Bodonidae</taxon>
        <taxon>Bodo</taxon>
    </lineage>
</organism>
<evidence type="ECO:0000256" key="10">
    <source>
        <dbReference type="SAM" id="MobiDB-lite"/>
    </source>
</evidence>
<feature type="non-terminal residue" evidence="12">
    <location>
        <position position="529"/>
    </location>
</feature>
<dbReference type="InterPro" id="IPR011009">
    <property type="entry name" value="Kinase-like_dom_sf"/>
</dbReference>
<dbReference type="PROSITE" id="PS00108">
    <property type="entry name" value="PROTEIN_KINASE_ST"/>
    <property type="match status" value="1"/>
</dbReference>
<dbReference type="InterPro" id="IPR050108">
    <property type="entry name" value="CDK"/>
</dbReference>
<comment type="subcellular location">
    <subcellularLocation>
        <location evidence="1">Nucleus</location>
    </subcellularLocation>
</comment>
<dbReference type="Proteomes" id="UP000051952">
    <property type="component" value="Unassembled WGS sequence"/>
</dbReference>
<keyword evidence="6 12" id="KW-0418">Kinase</keyword>
<accession>A0A0S4JUB3</accession>
<dbReference type="InterPro" id="IPR017441">
    <property type="entry name" value="Protein_kinase_ATP_BS"/>
</dbReference>
<dbReference type="GO" id="GO:0005634">
    <property type="term" value="C:nucleus"/>
    <property type="evidence" value="ECO:0007669"/>
    <property type="project" value="UniProtKB-SubCell"/>
</dbReference>
<gene>
    <name evidence="12" type="ORF">BSAL_46895</name>
</gene>
<evidence type="ECO:0000256" key="2">
    <source>
        <dbReference type="ARBA" id="ARBA00006485"/>
    </source>
</evidence>
<dbReference type="AlphaFoldDB" id="A0A0S4JUB3"/>
<evidence type="ECO:0000256" key="6">
    <source>
        <dbReference type="ARBA" id="ARBA00022777"/>
    </source>
</evidence>
<dbReference type="SMART" id="SM00220">
    <property type="entry name" value="S_TKc"/>
    <property type="match status" value="1"/>
</dbReference>
<dbReference type="OrthoDB" id="5979581at2759"/>
<evidence type="ECO:0000256" key="8">
    <source>
        <dbReference type="ARBA" id="ARBA00023242"/>
    </source>
</evidence>
<dbReference type="Gene3D" id="1.10.510.10">
    <property type="entry name" value="Transferase(Phosphotransferase) domain 1"/>
    <property type="match status" value="2"/>
</dbReference>
<dbReference type="EMBL" id="CYKH01002223">
    <property type="protein sequence ID" value="CUG94180.1"/>
    <property type="molecule type" value="Genomic_DNA"/>
</dbReference>
<feature type="compositionally biased region" description="Low complexity" evidence="10">
    <location>
        <begin position="39"/>
        <end position="49"/>
    </location>
</feature>
<feature type="region of interest" description="Disordered" evidence="10">
    <location>
        <begin position="426"/>
        <end position="468"/>
    </location>
</feature>
<dbReference type="GO" id="GO:0004693">
    <property type="term" value="F:cyclin-dependent protein serine/threonine kinase activity"/>
    <property type="evidence" value="ECO:0007669"/>
    <property type="project" value="TreeGrafter"/>
</dbReference>
<dbReference type="PROSITE" id="PS50011">
    <property type="entry name" value="PROTEIN_KINASE_DOM"/>
    <property type="match status" value="1"/>
</dbReference>
<evidence type="ECO:0000256" key="3">
    <source>
        <dbReference type="ARBA" id="ARBA00022527"/>
    </source>
</evidence>
<keyword evidence="5 9" id="KW-0547">Nucleotide-binding</keyword>
<name>A0A0S4JUB3_BODSA</name>
<dbReference type="VEuPathDB" id="TriTrypDB:BSAL_46895"/>
<dbReference type="InterPro" id="IPR000719">
    <property type="entry name" value="Prot_kinase_dom"/>
</dbReference>
<evidence type="ECO:0000313" key="12">
    <source>
        <dbReference type="EMBL" id="CUG94180.1"/>
    </source>
</evidence>
<evidence type="ECO:0000256" key="5">
    <source>
        <dbReference type="ARBA" id="ARBA00022741"/>
    </source>
</evidence>
<keyword evidence="3" id="KW-0723">Serine/threonine-protein kinase</keyword>
<dbReference type="PANTHER" id="PTHR24056">
    <property type="entry name" value="CELL DIVISION PROTEIN KINASE"/>
    <property type="match status" value="1"/>
</dbReference>
<protein>
    <submittedName>
        <fullName evidence="12">Cyclin-dependent protein kinase, putative</fullName>
    </submittedName>
</protein>
<dbReference type="SUPFAM" id="SSF56112">
    <property type="entry name" value="Protein kinase-like (PK-like)"/>
    <property type="match status" value="1"/>
</dbReference>
<comment type="similarity">
    <text evidence="2">Belongs to the protein kinase superfamily. CMGC Ser/Thr protein kinase family. CDC2/CDKX subfamily.</text>
</comment>
<dbReference type="PANTHER" id="PTHR24056:SF233">
    <property type="entry name" value="CYCLIN-DEPENDENT KINASE 9"/>
    <property type="match status" value="1"/>
</dbReference>
<dbReference type="Pfam" id="PF00069">
    <property type="entry name" value="Pkinase"/>
    <property type="match status" value="3"/>
</dbReference>
<feature type="region of interest" description="Disordered" evidence="10">
    <location>
        <begin position="348"/>
        <end position="411"/>
    </location>
</feature>
<keyword evidence="8" id="KW-0539">Nucleus</keyword>